<sequence>MDTKWLEDFVSLAETQSFSRSASLRNVTQPAFSRRIQSLEAWLGTELIDRSSYPTRLTPAGHVFYEQALAMLAQIGETRELLRGQSSGQGSMIDFAVPHNLSLTYFPRWLSQIEQQIGRLPCRLRALNVHDAVLTLVEGGCDLMMCYHHARQPVQLDPLRYDMLPLGVERLAPYSIPDASGRAQFGLLGDGAVPYLAYAPGAFLGRVVDTVLTELPRRPALDKVYETDMAEALKAMALAGHGVAFLPDKAVREEVLAGRLVRADHAPDVDYSVEVELRLYRQHPDGQGERPTTQAPRRALVDRIWQALSQSR</sequence>
<dbReference type="Proteomes" id="UP000004277">
    <property type="component" value="Unassembled WGS sequence"/>
</dbReference>
<comment type="caution">
    <text evidence="1">The sequence shown here is derived from an EMBL/GenBank/DDBJ whole genome shotgun (WGS) entry which is preliminary data.</text>
</comment>
<proteinExistence type="predicted"/>
<evidence type="ECO:0000313" key="1">
    <source>
        <dbReference type="EMBL" id="TMS59413.1"/>
    </source>
</evidence>
<keyword evidence="2" id="KW-1185">Reference proteome</keyword>
<protein>
    <submittedName>
        <fullName evidence="1">LysR family transcriptional regulator</fullName>
    </submittedName>
</protein>
<evidence type="ECO:0000313" key="2">
    <source>
        <dbReference type="Proteomes" id="UP000004277"/>
    </source>
</evidence>
<reference evidence="1" key="1">
    <citation type="submission" date="2019-05" db="EMBL/GenBank/DDBJ databases">
        <title>Revised genome assembly of Burkholderiaceae (previously Ralstonia) sp. PBA.</title>
        <authorList>
            <person name="Gan H.M."/>
        </authorList>
    </citation>
    <scope>NUCLEOTIDE SEQUENCE</scope>
    <source>
        <strain evidence="1">PBA</strain>
    </source>
</reference>
<organism evidence="1 2">
    <name type="scientific">Imbroritus primus</name>
    <dbReference type="NCBI Taxonomy" id="3058603"/>
    <lineage>
        <taxon>Bacteria</taxon>
        <taxon>Pseudomonadati</taxon>
        <taxon>Pseudomonadota</taxon>
        <taxon>Betaproteobacteria</taxon>
        <taxon>Burkholderiales</taxon>
        <taxon>Burkholderiaceae</taxon>
        <taxon>Imbroritus</taxon>
    </lineage>
</organism>
<name>A0ACD3STE7_9BURK</name>
<accession>A0ACD3STE7</accession>
<dbReference type="EMBL" id="AKCV02000007">
    <property type="protein sequence ID" value="TMS59413.1"/>
    <property type="molecule type" value="Genomic_DNA"/>
</dbReference>
<gene>
    <name evidence="1" type="ORF">MW7_002065</name>
</gene>